<dbReference type="EMBL" id="FNZN01000010">
    <property type="protein sequence ID" value="SEM15180.1"/>
    <property type="molecule type" value="Genomic_DNA"/>
</dbReference>
<dbReference type="Gene3D" id="3.40.630.10">
    <property type="entry name" value="Zn peptidases"/>
    <property type="match status" value="1"/>
</dbReference>
<reference evidence="4" key="1">
    <citation type="submission" date="2016-10" db="EMBL/GenBank/DDBJ databases">
        <authorList>
            <person name="Varghese N."/>
            <person name="Submissions S."/>
        </authorList>
    </citation>
    <scope>NUCLEOTIDE SEQUENCE [LARGE SCALE GENOMIC DNA]</scope>
    <source>
        <strain evidence="4">DSM 16471</strain>
    </source>
</reference>
<dbReference type="PANTHER" id="PTHR12147">
    <property type="entry name" value="METALLOPEPTIDASE M28 FAMILY MEMBER"/>
    <property type="match status" value="1"/>
</dbReference>
<accession>A0A1H7W0Z7</accession>
<dbReference type="Pfam" id="PF04389">
    <property type="entry name" value="Peptidase_M28"/>
    <property type="match status" value="1"/>
</dbReference>
<evidence type="ECO:0000256" key="1">
    <source>
        <dbReference type="SAM" id="SignalP"/>
    </source>
</evidence>
<dbReference type="CDD" id="cd03877">
    <property type="entry name" value="M28_like"/>
    <property type="match status" value="1"/>
</dbReference>
<dbReference type="STRING" id="228957.SAMN04488008_11061"/>
<dbReference type="InterPro" id="IPR007484">
    <property type="entry name" value="Peptidase_M28"/>
</dbReference>
<keyword evidence="4" id="KW-1185">Reference proteome</keyword>
<feature type="chain" id="PRO_5011451576" evidence="1">
    <location>
        <begin position="22"/>
        <end position="349"/>
    </location>
</feature>
<sequence length="349" mass="38665">MKYVIMITLCFLVLSCGGANIDQSTVLNPTNPIGGKREALINTSEKENIGELAGLKSKIKGFSAPEDIESMMTFLTSDELQGRDTGSEGIAKAADFIQNIFEENNIKPYFESYRDTLDNYSEGVAYNVVGYLPGKDPLLKNEVVIIGAHYDHIGLLGGNVDDNIANGANDNASGTTTVLEFAKYFGNLKGNKRTIIFALFTAEEKGLMGSKHLADKLKDKNIDLYTMLNFEMIGVPMVDKNHSLYLTGYELSNLAEVSNKYAKKNLVGFLPKAKEFNLFRRSDNAPFHDAFNVPSQTYSSFDFTNFGEYHKVGDEASLMDYIFMATIINETIPMLTGIINSSIKEVKYN</sequence>
<gene>
    <name evidence="3" type="ORF">SAMN04488008_11061</name>
</gene>
<dbReference type="GO" id="GO:0006508">
    <property type="term" value="P:proteolysis"/>
    <property type="evidence" value="ECO:0007669"/>
    <property type="project" value="InterPro"/>
</dbReference>
<protein>
    <submittedName>
        <fullName evidence="3">Peptidase family M28</fullName>
    </submittedName>
</protein>
<dbReference type="RefSeq" id="WP_091626895.1">
    <property type="nucleotide sequence ID" value="NZ_FNZN01000010.1"/>
</dbReference>
<organism evidence="3 4">
    <name type="scientific">Maribacter orientalis</name>
    <dbReference type="NCBI Taxonomy" id="228957"/>
    <lineage>
        <taxon>Bacteria</taxon>
        <taxon>Pseudomonadati</taxon>
        <taxon>Bacteroidota</taxon>
        <taxon>Flavobacteriia</taxon>
        <taxon>Flavobacteriales</taxon>
        <taxon>Flavobacteriaceae</taxon>
        <taxon>Maribacter</taxon>
    </lineage>
</organism>
<dbReference type="InterPro" id="IPR045175">
    <property type="entry name" value="M28_fam"/>
</dbReference>
<keyword evidence="1" id="KW-0732">Signal</keyword>
<feature type="signal peptide" evidence="1">
    <location>
        <begin position="1"/>
        <end position="21"/>
    </location>
</feature>
<dbReference type="PANTHER" id="PTHR12147:SF26">
    <property type="entry name" value="PEPTIDASE M28 DOMAIN-CONTAINING PROTEIN"/>
    <property type="match status" value="1"/>
</dbReference>
<dbReference type="SUPFAM" id="SSF53187">
    <property type="entry name" value="Zn-dependent exopeptidases"/>
    <property type="match status" value="1"/>
</dbReference>
<dbReference type="Proteomes" id="UP000198990">
    <property type="component" value="Unassembled WGS sequence"/>
</dbReference>
<evidence type="ECO:0000313" key="3">
    <source>
        <dbReference type="EMBL" id="SEM15180.1"/>
    </source>
</evidence>
<feature type="domain" description="Peptidase M28" evidence="2">
    <location>
        <begin position="127"/>
        <end position="321"/>
    </location>
</feature>
<dbReference type="GO" id="GO:0008235">
    <property type="term" value="F:metalloexopeptidase activity"/>
    <property type="evidence" value="ECO:0007669"/>
    <property type="project" value="InterPro"/>
</dbReference>
<proteinExistence type="predicted"/>
<dbReference type="AlphaFoldDB" id="A0A1H7W0Z7"/>
<evidence type="ECO:0000259" key="2">
    <source>
        <dbReference type="Pfam" id="PF04389"/>
    </source>
</evidence>
<dbReference type="OrthoDB" id="9764939at2"/>
<name>A0A1H7W0Z7_9FLAO</name>
<dbReference type="PROSITE" id="PS51257">
    <property type="entry name" value="PROKAR_LIPOPROTEIN"/>
    <property type="match status" value="1"/>
</dbReference>
<evidence type="ECO:0000313" key="4">
    <source>
        <dbReference type="Proteomes" id="UP000198990"/>
    </source>
</evidence>